<accession>A0A382DB98</accession>
<feature type="non-terminal residue" evidence="2">
    <location>
        <position position="509"/>
    </location>
</feature>
<dbReference type="SUPFAM" id="SSF103473">
    <property type="entry name" value="MFS general substrate transporter"/>
    <property type="match status" value="1"/>
</dbReference>
<feature type="transmembrane region" description="Helical" evidence="1">
    <location>
        <begin position="217"/>
        <end position="237"/>
    </location>
</feature>
<feature type="transmembrane region" description="Helical" evidence="1">
    <location>
        <begin position="243"/>
        <end position="263"/>
    </location>
</feature>
<evidence type="ECO:0000313" key="2">
    <source>
        <dbReference type="EMBL" id="SVB35302.1"/>
    </source>
</evidence>
<feature type="transmembrane region" description="Helical" evidence="1">
    <location>
        <begin position="334"/>
        <end position="355"/>
    </location>
</feature>
<protein>
    <submittedName>
        <fullName evidence="2">Uncharacterized protein</fullName>
    </submittedName>
</protein>
<gene>
    <name evidence="2" type="ORF">METZ01_LOCUS188156</name>
</gene>
<feature type="transmembrane region" description="Helical" evidence="1">
    <location>
        <begin position="66"/>
        <end position="85"/>
    </location>
</feature>
<feature type="transmembrane region" description="Helical" evidence="1">
    <location>
        <begin position="97"/>
        <end position="116"/>
    </location>
</feature>
<feature type="transmembrane region" description="Helical" evidence="1">
    <location>
        <begin position="169"/>
        <end position="190"/>
    </location>
</feature>
<dbReference type="AlphaFoldDB" id="A0A382DB98"/>
<keyword evidence="1" id="KW-0812">Transmembrane</keyword>
<sequence>MQFAITIFISAFLLFQVQPVIARYILPWYGGSPAVWSTCMLFFQVGLLVGYSYAHVISKYLATKKQVIVHFVLLGLSLLLLPITPSEALKPDSVDSPAVDIIFLLFSTVGIPYILVSSTGPLLQQWFNKQYPDKSPYRLYSLSNLGSLLALLTYPFIVEPNLGLNTQTIVWSIGYGVFILACGWTGLTLYKSVSNLPPTIKKVEPTENQKMSVMDPVLWIAFSACGSILLLAATNFVCQDVAVIPFFWIIPLSLYLITLIIAFDNPRWYMRWFWIPILILIIPKIFMLLEGHYVLVDAELMEQLIVYLGGMFVAVMVCHGEMVRLKPPAKHLTFFYLMVSLGGAIGGIFVTFVAPEIFSDFWEWPIGLVLVLLLAAVSFIRKPGFDVPKFISSKLSDPKFAIWAISPTWLVIVLVGGAWHFGLKIIDFQDTFSEDVLASNRNFYGVIRVIESSKGKSRHRYKMYHGQINHGIQFQNPKKMHWPTTYFSRHSGIGLAVRRHPKRLNRQGL</sequence>
<reference evidence="2" key="1">
    <citation type="submission" date="2018-05" db="EMBL/GenBank/DDBJ databases">
        <authorList>
            <person name="Lanie J.A."/>
            <person name="Ng W.-L."/>
            <person name="Kazmierczak K.M."/>
            <person name="Andrzejewski T.M."/>
            <person name="Davidsen T.M."/>
            <person name="Wayne K.J."/>
            <person name="Tettelin H."/>
            <person name="Glass J.I."/>
            <person name="Rusch D."/>
            <person name="Podicherti R."/>
            <person name="Tsui H.-C.T."/>
            <person name="Winkler M.E."/>
        </authorList>
    </citation>
    <scope>NUCLEOTIDE SEQUENCE</scope>
</reference>
<feature type="transmembrane region" description="Helical" evidence="1">
    <location>
        <begin position="361"/>
        <end position="380"/>
    </location>
</feature>
<feature type="transmembrane region" description="Helical" evidence="1">
    <location>
        <begin position="137"/>
        <end position="157"/>
    </location>
</feature>
<keyword evidence="1" id="KW-0472">Membrane</keyword>
<organism evidence="2">
    <name type="scientific">marine metagenome</name>
    <dbReference type="NCBI Taxonomy" id="408172"/>
    <lineage>
        <taxon>unclassified sequences</taxon>
        <taxon>metagenomes</taxon>
        <taxon>ecological metagenomes</taxon>
    </lineage>
</organism>
<keyword evidence="1" id="KW-1133">Transmembrane helix</keyword>
<proteinExistence type="predicted"/>
<dbReference type="InterPro" id="IPR036259">
    <property type="entry name" value="MFS_trans_sf"/>
</dbReference>
<dbReference type="EMBL" id="UINC01038372">
    <property type="protein sequence ID" value="SVB35302.1"/>
    <property type="molecule type" value="Genomic_DNA"/>
</dbReference>
<evidence type="ECO:0000256" key="1">
    <source>
        <dbReference type="SAM" id="Phobius"/>
    </source>
</evidence>
<name>A0A382DB98_9ZZZZ</name>
<feature type="transmembrane region" description="Helical" evidence="1">
    <location>
        <begin position="304"/>
        <end position="322"/>
    </location>
</feature>
<feature type="transmembrane region" description="Helical" evidence="1">
    <location>
        <begin position="35"/>
        <end position="54"/>
    </location>
</feature>
<feature type="transmembrane region" description="Helical" evidence="1">
    <location>
        <begin position="400"/>
        <end position="421"/>
    </location>
</feature>
<feature type="transmembrane region" description="Helical" evidence="1">
    <location>
        <begin position="272"/>
        <end position="289"/>
    </location>
</feature>